<gene>
    <name evidence="6" type="ORF">K469DRAFT_809608</name>
</gene>
<proteinExistence type="predicted"/>
<dbReference type="PANTHER" id="PTHR23501:SF199">
    <property type="entry name" value="MFS EFFLUX TRANSPORTER INPD-RELATED"/>
    <property type="match status" value="1"/>
</dbReference>
<protein>
    <recommendedName>
        <fullName evidence="8">Major facilitator superfamily (MFS) profile domain-containing protein</fullName>
    </recommendedName>
</protein>
<dbReference type="Pfam" id="PF07690">
    <property type="entry name" value="MFS_1"/>
    <property type="match status" value="1"/>
</dbReference>
<keyword evidence="7" id="KW-1185">Reference proteome</keyword>
<evidence type="ECO:0008006" key="8">
    <source>
        <dbReference type="Google" id="ProtNLM"/>
    </source>
</evidence>
<dbReference type="PANTHER" id="PTHR23501">
    <property type="entry name" value="MAJOR FACILITATOR SUPERFAMILY"/>
    <property type="match status" value="1"/>
</dbReference>
<dbReference type="GO" id="GO:0022857">
    <property type="term" value="F:transmembrane transporter activity"/>
    <property type="evidence" value="ECO:0007669"/>
    <property type="project" value="InterPro"/>
</dbReference>
<name>A0A6A6DCV3_9PEZI</name>
<evidence type="ECO:0000313" key="7">
    <source>
        <dbReference type="Proteomes" id="UP000800200"/>
    </source>
</evidence>
<dbReference type="OrthoDB" id="3944105at2759"/>
<dbReference type="InterPro" id="IPR011701">
    <property type="entry name" value="MFS"/>
</dbReference>
<keyword evidence="4 5" id="KW-0472">Membrane</keyword>
<sequence>MYHHHLAYHTMYTALVGGMFGIASVVGPLLGGVFTDRLSWRWCFYLNLPLVRSQKAFDESSAHRC</sequence>
<dbReference type="Gene3D" id="1.20.1720.10">
    <property type="entry name" value="Multidrug resistance protein D"/>
    <property type="match status" value="1"/>
</dbReference>
<evidence type="ECO:0000256" key="3">
    <source>
        <dbReference type="ARBA" id="ARBA00022989"/>
    </source>
</evidence>
<feature type="transmembrane region" description="Helical" evidence="5">
    <location>
        <begin position="12"/>
        <end position="34"/>
    </location>
</feature>
<dbReference type="SUPFAM" id="SSF103473">
    <property type="entry name" value="MFS general substrate transporter"/>
    <property type="match status" value="1"/>
</dbReference>
<evidence type="ECO:0000256" key="1">
    <source>
        <dbReference type="ARBA" id="ARBA00004141"/>
    </source>
</evidence>
<dbReference type="EMBL" id="ML994691">
    <property type="protein sequence ID" value="KAF2177267.1"/>
    <property type="molecule type" value="Genomic_DNA"/>
</dbReference>
<dbReference type="GO" id="GO:0005886">
    <property type="term" value="C:plasma membrane"/>
    <property type="evidence" value="ECO:0007669"/>
    <property type="project" value="TreeGrafter"/>
</dbReference>
<evidence type="ECO:0000256" key="2">
    <source>
        <dbReference type="ARBA" id="ARBA00022692"/>
    </source>
</evidence>
<keyword evidence="2 5" id="KW-0812">Transmembrane</keyword>
<dbReference type="AlphaFoldDB" id="A0A6A6DCV3"/>
<organism evidence="6 7">
    <name type="scientific">Zopfia rhizophila CBS 207.26</name>
    <dbReference type="NCBI Taxonomy" id="1314779"/>
    <lineage>
        <taxon>Eukaryota</taxon>
        <taxon>Fungi</taxon>
        <taxon>Dikarya</taxon>
        <taxon>Ascomycota</taxon>
        <taxon>Pezizomycotina</taxon>
        <taxon>Dothideomycetes</taxon>
        <taxon>Dothideomycetes incertae sedis</taxon>
        <taxon>Zopfiaceae</taxon>
        <taxon>Zopfia</taxon>
    </lineage>
</organism>
<accession>A0A6A6DCV3</accession>
<comment type="subcellular location">
    <subcellularLocation>
        <location evidence="1">Membrane</location>
        <topology evidence="1">Multi-pass membrane protein</topology>
    </subcellularLocation>
</comment>
<dbReference type="InterPro" id="IPR036259">
    <property type="entry name" value="MFS_trans_sf"/>
</dbReference>
<reference evidence="6" key="1">
    <citation type="journal article" date="2020" name="Stud. Mycol.">
        <title>101 Dothideomycetes genomes: a test case for predicting lifestyles and emergence of pathogens.</title>
        <authorList>
            <person name="Haridas S."/>
            <person name="Albert R."/>
            <person name="Binder M."/>
            <person name="Bloem J."/>
            <person name="Labutti K."/>
            <person name="Salamov A."/>
            <person name="Andreopoulos B."/>
            <person name="Baker S."/>
            <person name="Barry K."/>
            <person name="Bills G."/>
            <person name="Bluhm B."/>
            <person name="Cannon C."/>
            <person name="Castanera R."/>
            <person name="Culley D."/>
            <person name="Daum C."/>
            <person name="Ezra D."/>
            <person name="Gonzalez J."/>
            <person name="Henrissat B."/>
            <person name="Kuo A."/>
            <person name="Liang C."/>
            <person name="Lipzen A."/>
            <person name="Lutzoni F."/>
            <person name="Magnuson J."/>
            <person name="Mondo S."/>
            <person name="Nolan M."/>
            <person name="Ohm R."/>
            <person name="Pangilinan J."/>
            <person name="Park H.-J."/>
            <person name="Ramirez L."/>
            <person name="Alfaro M."/>
            <person name="Sun H."/>
            <person name="Tritt A."/>
            <person name="Yoshinaga Y."/>
            <person name="Zwiers L.-H."/>
            <person name="Turgeon B."/>
            <person name="Goodwin S."/>
            <person name="Spatafora J."/>
            <person name="Crous P."/>
            <person name="Grigoriev I."/>
        </authorList>
    </citation>
    <scope>NUCLEOTIDE SEQUENCE</scope>
    <source>
        <strain evidence="6">CBS 207.26</strain>
    </source>
</reference>
<dbReference type="Proteomes" id="UP000800200">
    <property type="component" value="Unassembled WGS sequence"/>
</dbReference>
<evidence type="ECO:0000313" key="6">
    <source>
        <dbReference type="EMBL" id="KAF2177267.1"/>
    </source>
</evidence>
<keyword evidence="3 5" id="KW-1133">Transmembrane helix</keyword>
<evidence type="ECO:0000256" key="5">
    <source>
        <dbReference type="SAM" id="Phobius"/>
    </source>
</evidence>
<evidence type="ECO:0000256" key="4">
    <source>
        <dbReference type="ARBA" id="ARBA00023136"/>
    </source>
</evidence>